<reference evidence="2" key="1">
    <citation type="journal article" date="2023" name="Mol. Phylogenet. Evol.">
        <title>Genome-scale phylogeny and comparative genomics of the fungal order Sordariales.</title>
        <authorList>
            <person name="Hensen N."/>
            <person name="Bonometti L."/>
            <person name="Westerberg I."/>
            <person name="Brannstrom I.O."/>
            <person name="Guillou S."/>
            <person name="Cros-Aarteil S."/>
            <person name="Calhoun S."/>
            <person name="Haridas S."/>
            <person name="Kuo A."/>
            <person name="Mondo S."/>
            <person name="Pangilinan J."/>
            <person name="Riley R."/>
            <person name="LaButti K."/>
            <person name="Andreopoulos B."/>
            <person name="Lipzen A."/>
            <person name="Chen C."/>
            <person name="Yan M."/>
            <person name="Daum C."/>
            <person name="Ng V."/>
            <person name="Clum A."/>
            <person name="Steindorff A."/>
            <person name="Ohm R.A."/>
            <person name="Martin F."/>
            <person name="Silar P."/>
            <person name="Natvig D.O."/>
            <person name="Lalanne C."/>
            <person name="Gautier V."/>
            <person name="Ament-Velasquez S.L."/>
            <person name="Kruys A."/>
            <person name="Hutchinson M.I."/>
            <person name="Powell A.J."/>
            <person name="Barry K."/>
            <person name="Miller A.N."/>
            <person name="Grigoriev I.V."/>
            <person name="Debuchy R."/>
            <person name="Gladieux P."/>
            <person name="Hiltunen Thoren M."/>
            <person name="Johannesson H."/>
        </authorList>
    </citation>
    <scope>NUCLEOTIDE SEQUENCE</scope>
    <source>
        <strain evidence="2">CBS 532.94</strain>
    </source>
</reference>
<evidence type="ECO:0008006" key="4">
    <source>
        <dbReference type="Google" id="ProtNLM"/>
    </source>
</evidence>
<dbReference type="Proteomes" id="UP001303760">
    <property type="component" value="Unassembled WGS sequence"/>
</dbReference>
<sequence>MSAKVLIFAGAPESNALDWSSTGLLSQFQDAIVWFAGINTNTPPPSAAASAPGYALWRSLSLDKAHLSTGVSQQHAIIFRDIAGDSVLGPSPEFLTPTSLSFTSDGDDGEHALTQFYEHSMVAHQEFSSSQLISQSSGQVTSFLSDGTTSWSGDGTQEGPAKGPLLFRGSELLSDLRNIPSASYLIKIQPQTMTSNLVVGIISISRPRAVKTRWGATKHLVEVLVGDETKAGFAITYWLPSDSVANSALAGLRSRDIVLMQNVALNVFANKVYGSSLPRNLTRVHLLYRLKLDSQDGEGYYSKSDLSSTENVHPQLDKTRRVRDWVLDFVGRGSQDRNNAEPRHRWDRPPADDTQVT</sequence>
<accession>A0AAN7CGP3</accession>
<feature type="compositionally biased region" description="Basic and acidic residues" evidence="1">
    <location>
        <begin position="334"/>
        <end position="351"/>
    </location>
</feature>
<proteinExistence type="predicted"/>
<evidence type="ECO:0000313" key="2">
    <source>
        <dbReference type="EMBL" id="KAK4241768.1"/>
    </source>
</evidence>
<name>A0AAN7CGP3_9PEZI</name>
<protein>
    <recommendedName>
        <fullName evidence="4">Nucleic acid-binding protein</fullName>
    </recommendedName>
</protein>
<dbReference type="EMBL" id="MU860017">
    <property type="protein sequence ID" value="KAK4241768.1"/>
    <property type="molecule type" value="Genomic_DNA"/>
</dbReference>
<reference evidence="2" key="2">
    <citation type="submission" date="2023-05" db="EMBL/GenBank/DDBJ databases">
        <authorList>
            <consortium name="Lawrence Berkeley National Laboratory"/>
            <person name="Steindorff A."/>
            <person name="Hensen N."/>
            <person name="Bonometti L."/>
            <person name="Westerberg I."/>
            <person name="Brannstrom I.O."/>
            <person name="Guillou S."/>
            <person name="Cros-Aarteil S."/>
            <person name="Calhoun S."/>
            <person name="Haridas S."/>
            <person name="Kuo A."/>
            <person name="Mondo S."/>
            <person name="Pangilinan J."/>
            <person name="Riley R."/>
            <person name="Labutti K."/>
            <person name="Andreopoulos B."/>
            <person name="Lipzen A."/>
            <person name="Chen C."/>
            <person name="Yanf M."/>
            <person name="Daum C."/>
            <person name="Ng V."/>
            <person name="Clum A."/>
            <person name="Ohm R."/>
            <person name="Martin F."/>
            <person name="Silar P."/>
            <person name="Natvig D."/>
            <person name="Lalanne C."/>
            <person name="Gautier V."/>
            <person name="Ament-Velasquez S.L."/>
            <person name="Kruys A."/>
            <person name="Hutchinson M.I."/>
            <person name="Powell A.J."/>
            <person name="Barry K."/>
            <person name="Miller A.N."/>
            <person name="Grigoriev I.V."/>
            <person name="Debuchy R."/>
            <person name="Gladieux P."/>
            <person name="Thoren M.H."/>
            <person name="Johannesson H."/>
        </authorList>
    </citation>
    <scope>NUCLEOTIDE SEQUENCE</scope>
    <source>
        <strain evidence="2">CBS 532.94</strain>
    </source>
</reference>
<dbReference type="AlphaFoldDB" id="A0AAN7CGP3"/>
<gene>
    <name evidence="2" type="ORF">C8A03DRAFT_11977</name>
</gene>
<evidence type="ECO:0000256" key="1">
    <source>
        <dbReference type="SAM" id="MobiDB-lite"/>
    </source>
</evidence>
<evidence type="ECO:0000313" key="3">
    <source>
        <dbReference type="Proteomes" id="UP001303760"/>
    </source>
</evidence>
<feature type="region of interest" description="Disordered" evidence="1">
    <location>
        <begin position="333"/>
        <end position="357"/>
    </location>
</feature>
<comment type="caution">
    <text evidence="2">The sequence shown here is derived from an EMBL/GenBank/DDBJ whole genome shotgun (WGS) entry which is preliminary data.</text>
</comment>
<keyword evidence="3" id="KW-1185">Reference proteome</keyword>
<organism evidence="2 3">
    <name type="scientific">Achaetomium macrosporum</name>
    <dbReference type="NCBI Taxonomy" id="79813"/>
    <lineage>
        <taxon>Eukaryota</taxon>
        <taxon>Fungi</taxon>
        <taxon>Dikarya</taxon>
        <taxon>Ascomycota</taxon>
        <taxon>Pezizomycotina</taxon>
        <taxon>Sordariomycetes</taxon>
        <taxon>Sordariomycetidae</taxon>
        <taxon>Sordariales</taxon>
        <taxon>Chaetomiaceae</taxon>
        <taxon>Achaetomium</taxon>
    </lineage>
</organism>